<organism evidence="1 2">
    <name type="scientific">Portunus trituberculatus</name>
    <name type="common">Swimming crab</name>
    <name type="synonym">Neptunus trituberculatus</name>
    <dbReference type="NCBI Taxonomy" id="210409"/>
    <lineage>
        <taxon>Eukaryota</taxon>
        <taxon>Metazoa</taxon>
        <taxon>Ecdysozoa</taxon>
        <taxon>Arthropoda</taxon>
        <taxon>Crustacea</taxon>
        <taxon>Multicrustacea</taxon>
        <taxon>Malacostraca</taxon>
        <taxon>Eumalacostraca</taxon>
        <taxon>Eucarida</taxon>
        <taxon>Decapoda</taxon>
        <taxon>Pleocyemata</taxon>
        <taxon>Brachyura</taxon>
        <taxon>Eubrachyura</taxon>
        <taxon>Portunoidea</taxon>
        <taxon>Portunidae</taxon>
        <taxon>Portuninae</taxon>
        <taxon>Portunus</taxon>
    </lineage>
</organism>
<evidence type="ECO:0000313" key="2">
    <source>
        <dbReference type="Proteomes" id="UP000324222"/>
    </source>
</evidence>
<comment type="caution">
    <text evidence="1">The sequence shown here is derived from an EMBL/GenBank/DDBJ whole genome shotgun (WGS) entry which is preliminary data.</text>
</comment>
<proteinExistence type="predicted"/>
<keyword evidence="2" id="KW-1185">Reference proteome</keyword>
<dbReference type="Proteomes" id="UP000324222">
    <property type="component" value="Unassembled WGS sequence"/>
</dbReference>
<protein>
    <submittedName>
        <fullName evidence="1">Uncharacterized protein</fullName>
    </submittedName>
</protein>
<dbReference type="EMBL" id="VSRR010008551">
    <property type="protein sequence ID" value="MPC48905.1"/>
    <property type="molecule type" value="Genomic_DNA"/>
</dbReference>
<dbReference type="AlphaFoldDB" id="A0A5B7FU89"/>
<sequence>MMFRSAEREGYVRSCDSDFELQKAITHGGDRFGTASIAQDSLQDSVNISSTTLEIPARATASTLSVFPLCPQLRPHFSSNPRPDISLGAILHQPLFTTT</sequence>
<name>A0A5B7FU89_PORTR</name>
<gene>
    <name evidence="1" type="ORF">E2C01_042691</name>
</gene>
<reference evidence="1 2" key="1">
    <citation type="submission" date="2019-05" db="EMBL/GenBank/DDBJ databases">
        <title>Another draft genome of Portunus trituberculatus and its Hox gene families provides insights of decapod evolution.</title>
        <authorList>
            <person name="Jeong J.-H."/>
            <person name="Song I."/>
            <person name="Kim S."/>
            <person name="Choi T."/>
            <person name="Kim D."/>
            <person name="Ryu S."/>
            <person name="Kim W."/>
        </authorList>
    </citation>
    <scope>NUCLEOTIDE SEQUENCE [LARGE SCALE GENOMIC DNA]</scope>
    <source>
        <tissue evidence="1">Muscle</tissue>
    </source>
</reference>
<evidence type="ECO:0000313" key="1">
    <source>
        <dbReference type="EMBL" id="MPC48905.1"/>
    </source>
</evidence>
<accession>A0A5B7FU89</accession>